<name>A0ABD5SGS4_9EURY</name>
<sequence>MYLDTDPILALLKTDDWLASSVDLEAIEEPKTSVATAIEVQYVMEGEWDRDQLADAHTAIVDEGVDLVPLTVDVMEAAATLRKRYEKLNVFDAVHLGTADMLGEPIVSTDTLYPDIEEIEHIDPREY</sequence>
<keyword evidence="3" id="KW-1185">Reference proteome</keyword>
<gene>
    <name evidence="2" type="ORF">ACFQE6_04860</name>
</gene>
<evidence type="ECO:0000313" key="3">
    <source>
        <dbReference type="Proteomes" id="UP001596383"/>
    </source>
</evidence>
<dbReference type="Proteomes" id="UP001596383">
    <property type="component" value="Unassembled WGS sequence"/>
</dbReference>
<dbReference type="AlphaFoldDB" id="A0ABD5SGS4"/>
<dbReference type="InterPro" id="IPR002716">
    <property type="entry name" value="PIN_dom"/>
</dbReference>
<dbReference type="RefSeq" id="WP_273737458.1">
    <property type="nucleotide sequence ID" value="NZ_JAQIVI010000074.1"/>
</dbReference>
<dbReference type="Gene3D" id="3.40.50.1010">
    <property type="entry name" value="5'-nuclease"/>
    <property type="match status" value="1"/>
</dbReference>
<accession>A0ABD5SGS4</accession>
<dbReference type="InterPro" id="IPR029060">
    <property type="entry name" value="PIN-like_dom_sf"/>
</dbReference>
<comment type="caution">
    <text evidence="2">The sequence shown here is derived from an EMBL/GenBank/DDBJ whole genome shotgun (WGS) entry which is preliminary data.</text>
</comment>
<dbReference type="EMBL" id="JBHSWV010000074">
    <property type="protein sequence ID" value="MFC6764386.1"/>
    <property type="molecule type" value="Genomic_DNA"/>
</dbReference>
<evidence type="ECO:0000259" key="1">
    <source>
        <dbReference type="Pfam" id="PF01850"/>
    </source>
</evidence>
<dbReference type="SUPFAM" id="SSF88723">
    <property type="entry name" value="PIN domain-like"/>
    <property type="match status" value="1"/>
</dbReference>
<proteinExistence type="predicted"/>
<reference evidence="2 3" key="1">
    <citation type="journal article" date="2019" name="Int. J. Syst. Evol. Microbiol.">
        <title>The Global Catalogue of Microorganisms (GCM) 10K type strain sequencing project: providing services to taxonomists for standard genome sequencing and annotation.</title>
        <authorList>
            <consortium name="The Broad Institute Genomics Platform"/>
            <consortium name="The Broad Institute Genome Sequencing Center for Infectious Disease"/>
            <person name="Wu L."/>
            <person name="Ma J."/>
        </authorList>
    </citation>
    <scope>NUCLEOTIDE SEQUENCE [LARGE SCALE GENOMIC DNA]</scope>
    <source>
        <strain evidence="2 3">LMG 29247</strain>
    </source>
</reference>
<protein>
    <submittedName>
        <fullName evidence="2">Type II toxin-antitoxin system VapC family toxin</fullName>
    </submittedName>
</protein>
<feature type="domain" description="PIN" evidence="1">
    <location>
        <begin position="1"/>
        <end position="113"/>
    </location>
</feature>
<organism evidence="2 3">
    <name type="scientific">Natrinema soli</name>
    <dbReference type="NCBI Taxonomy" id="1930624"/>
    <lineage>
        <taxon>Archaea</taxon>
        <taxon>Methanobacteriati</taxon>
        <taxon>Methanobacteriota</taxon>
        <taxon>Stenosarchaea group</taxon>
        <taxon>Halobacteria</taxon>
        <taxon>Halobacteriales</taxon>
        <taxon>Natrialbaceae</taxon>
        <taxon>Natrinema</taxon>
    </lineage>
</organism>
<evidence type="ECO:0000313" key="2">
    <source>
        <dbReference type="EMBL" id="MFC6764386.1"/>
    </source>
</evidence>
<dbReference type="Pfam" id="PF01850">
    <property type="entry name" value="PIN"/>
    <property type="match status" value="1"/>
</dbReference>